<evidence type="ECO:0000313" key="2">
    <source>
        <dbReference type="EMBL" id="WGH74762.1"/>
    </source>
</evidence>
<name>A0ABY8L279_9FLAO</name>
<dbReference type="EMBL" id="CP122539">
    <property type="protein sequence ID" value="WGH74762.1"/>
    <property type="molecule type" value="Genomic_DNA"/>
</dbReference>
<gene>
    <name evidence="2" type="ORF">P8625_11805</name>
</gene>
<sequence>MMIIFDKDYDSVKQEDIENLEKLIGSELPEDYKQHMLKYNGGSIPLWYEYIFIHNKRELSLEGFHQLKYGDDNVESYFGHKHDFLYPNLLPIGAITGGYIAMGYQQENKGEIYVYFSDEDPYKIANSFNEFIEGIEVREI</sequence>
<organism evidence="2 3">
    <name type="scientific">Tenacibaculum tangerinum</name>
    <dbReference type="NCBI Taxonomy" id="3038772"/>
    <lineage>
        <taxon>Bacteria</taxon>
        <taxon>Pseudomonadati</taxon>
        <taxon>Bacteroidota</taxon>
        <taxon>Flavobacteriia</taxon>
        <taxon>Flavobacteriales</taxon>
        <taxon>Flavobacteriaceae</taxon>
        <taxon>Tenacibaculum</taxon>
    </lineage>
</organism>
<accession>A0ABY8L279</accession>
<dbReference type="Gene3D" id="3.40.1580.10">
    <property type="entry name" value="SMI1/KNR4-like"/>
    <property type="match status" value="1"/>
</dbReference>
<protein>
    <submittedName>
        <fullName evidence="2">SMI1/KNR4 family protein</fullName>
    </submittedName>
</protein>
<evidence type="ECO:0000313" key="3">
    <source>
        <dbReference type="Proteomes" id="UP001232001"/>
    </source>
</evidence>
<dbReference type="InterPro" id="IPR018958">
    <property type="entry name" value="Knr4/Smi1-like_dom"/>
</dbReference>
<keyword evidence="3" id="KW-1185">Reference proteome</keyword>
<evidence type="ECO:0000259" key="1">
    <source>
        <dbReference type="SMART" id="SM00860"/>
    </source>
</evidence>
<dbReference type="Pfam" id="PF09346">
    <property type="entry name" value="SMI1_KNR4"/>
    <property type="match status" value="1"/>
</dbReference>
<reference evidence="2 3" key="1">
    <citation type="submission" date="2023-04" db="EMBL/GenBank/DDBJ databases">
        <title>Tenacibaculum tangerinum sp. nov., isolated from sea tidal flat of South Korea.</title>
        <authorList>
            <person name="Lee S.H."/>
            <person name="Kim J.-J."/>
        </authorList>
    </citation>
    <scope>NUCLEOTIDE SEQUENCE [LARGE SCALE GENOMIC DNA]</scope>
    <source>
        <strain evidence="2 3">GRR-S3-23</strain>
    </source>
</reference>
<dbReference type="SUPFAM" id="SSF160631">
    <property type="entry name" value="SMI1/KNR4-like"/>
    <property type="match status" value="1"/>
</dbReference>
<feature type="domain" description="Knr4/Smi1-like" evidence="1">
    <location>
        <begin position="11"/>
        <end position="134"/>
    </location>
</feature>
<dbReference type="RefSeq" id="WP_279650656.1">
    <property type="nucleotide sequence ID" value="NZ_CP122539.1"/>
</dbReference>
<dbReference type="SMART" id="SM00860">
    <property type="entry name" value="SMI1_KNR4"/>
    <property type="match status" value="1"/>
</dbReference>
<dbReference type="InterPro" id="IPR037883">
    <property type="entry name" value="Knr4/Smi1-like_sf"/>
</dbReference>
<dbReference type="Proteomes" id="UP001232001">
    <property type="component" value="Chromosome"/>
</dbReference>
<proteinExistence type="predicted"/>